<protein>
    <submittedName>
        <fullName evidence="2">Uncharacterized protein</fullName>
    </submittedName>
</protein>
<evidence type="ECO:0000313" key="2">
    <source>
        <dbReference type="EMBL" id="SUZ60239.1"/>
    </source>
</evidence>
<feature type="transmembrane region" description="Helical" evidence="1">
    <location>
        <begin position="7"/>
        <end position="24"/>
    </location>
</feature>
<keyword evidence="1" id="KW-0812">Transmembrane</keyword>
<sequence>MKTLIETELYFVFNNIYHIFYYIILTL</sequence>
<proteinExistence type="predicted"/>
<dbReference type="AlphaFoldDB" id="A0A381P1K8"/>
<accession>A0A381P1K8</accession>
<keyword evidence="1" id="KW-1133">Transmembrane helix</keyword>
<evidence type="ECO:0000256" key="1">
    <source>
        <dbReference type="SAM" id="Phobius"/>
    </source>
</evidence>
<dbReference type="EMBL" id="UINC01000729">
    <property type="protein sequence ID" value="SUZ60239.1"/>
    <property type="molecule type" value="Genomic_DNA"/>
</dbReference>
<gene>
    <name evidence="2" type="ORF">METZ01_LOCUS13093</name>
</gene>
<reference evidence="2" key="1">
    <citation type="submission" date="2018-05" db="EMBL/GenBank/DDBJ databases">
        <authorList>
            <person name="Lanie J.A."/>
            <person name="Ng W.-L."/>
            <person name="Kazmierczak K.M."/>
            <person name="Andrzejewski T.M."/>
            <person name="Davidsen T.M."/>
            <person name="Wayne K.J."/>
            <person name="Tettelin H."/>
            <person name="Glass J.I."/>
            <person name="Rusch D."/>
            <person name="Podicherti R."/>
            <person name="Tsui H.-C.T."/>
            <person name="Winkler M.E."/>
        </authorList>
    </citation>
    <scope>NUCLEOTIDE SEQUENCE</scope>
</reference>
<keyword evidence="1" id="KW-0472">Membrane</keyword>
<organism evidence="2">
    <name type="scientific">marine metagenome</name>
    <dbReference type="NCBI Taxonomy" id="408172"/>
    <lineage>
        <taxon>unclassified sequences</taxon>
        <taxon>metagenomes</taxon>
        <taxon>ecological metagenomes</taxon>
    </lineage>
</organism>
<name>A0A381P1K8_9ZZZZ</name>